<dbReference type="InterPro" id="IPR000192">
    <property type="entry name" value="Aminotrans_V_dom"/>
</dbReference>
<dbReference type="InterPro" id="IPR022278">
    <property type="entry name" value="Pser_aminoTfrase"/>
</dbReference>
<evidence type="ECO:0000256" key="3">
    <source>
        <dbReference type="ARBA" id="ARBA00006904"/>
    </source>
</evidence>
<proteinExistence type="inferred from homology"/>
<dbReference type="Gene3D" id="3.90.1150.10">
    <property type="entry name" value="Aspartate Aminotransferase, domain 1"/>
    <property type="match status" value="1"/>
</dbReference>
<evidence type="ECO:0000313" key="17">
    <source>
        <dbReference type="Proteomes" id="UP000634134"/>
    </source>
</evidence>
<keyword evidence="6 16" id="KW-0032">Aminotransferase</keyword>
<keyword evidence="10" id="KW-0664">Pyridoxine biosynthesis</keyword>
<evidence type="ECO:0000256" key="12">
    <source>
        <dbReference type="ARBA" id="ARBA00031421"/>
    </source>
</evidence>
<dbReference type="GO" id="GO:0008483">
    <property type="term" value="F:transaminase activity"/>
    <property type="evidence" value="ECO:0007669"/>
    <property type="project" value="UniProtKB-KW"/>
</dbReference>
<sequence length="354" mass="39814">MITFYPGPSKVYPQIEHYLSDAYKSGILSVNHRSEPFMKMLKETIEMMKLKLEIPADYEIYFCSSATECWETIAQSLVETKSLHVFNGAFGEKWMEYTQKIKPASSGLFFDINALPEISDIIVDKDSDVICLTHNETSNGTALPDSFFVELRKQTEKVITVDATSSMAGVIFPWESADVWYASVQKCFGLPAGLSVMVVSPKAVQKAEKIGERDHYNSLLFVRDNFLKYQTPYTPNALGIYLAGRVLEQVEILSEISVQIKDRAKSWYQFLTESGFNILVENEEVRSDTVIAVSGEKEQIAAIKKAAKENGIMLGNGYGSWKETSFRIANFPAITLDEINQLKVFLKNYSETAG</sequence>
<dbReference type="PANTHER" id="PTHR21152">
    <property type="entry name" value="AMINOTRANSFERASE CLASS V"/>
    <property type="match status" value="1"/>
</dbReference>
<evidence type="ECO:0000313" key="16">
    <source>
        <dbReference type="EMBL" id="MBE9464521.1"/>
    </source>
</evidence>
<feature type="domain" description="Aminotransferase class V" evidence="15">
    <location>
        <begin position="8"/>
        <end position="317"/>
    </location>
</feature>
<dbReference type="PANTHER" id="PTHR21152:SF40">
    <property type="entry name" value="ALANINE--GLYOXYLATE AMINOTRANSFERASE"/>
    <property type="match status" value="1"/>
</dbReference>
<gene>
    <name evidence="16" type="ORF">IEE83_21770</name>
</gene>
<keyword evidence="11" id="KW-0718">Serine biosynthesis</keyword>
<keyword evidence="17" id="KW-1185">Reference proteome</keyword>
<comment type="cofactor">
    <cofactor evidence="1">
        <name>pyridoxal 5'-phosphate</name>
        <dbReference type="ChEBI" id="CHEBI:597326"/>
    </cofactor>
</comment>
<protein>
    <recommendedName>
        <fullName evidence="4">phosphoserine transaminase</fullName>
        <ecNumber evidence="4">2.6.1.52</ecNumber>
    </recommendedName>
    <alternativeName>
        <fullName evidence="12">Phosphohydroxythreonine aminotransferase</fullName>
    </alternativeName>
</protein>
<evidence type="ECO:0000259" key="15">
    <source>
        <dbReference type="Pfam" id="PF00266"/>
    </source>
</evidence>
<keyword evidence="8" id="KW-0808">Transferase</keyword>
<dbReference type="RefSeq" id="WP_194122579.1">
    <property type="nucleotide sequence ID" value="NZ_JACYGY010000001.1"/>
</dbReference>
<keyword evidence="9" id="KW-0663">Pyridoxal phosphate</keyword>
<keyword evidence="5" id="KW-0963">Cytoplasm</keyword>
<dbReference type="EMBL" id="JACYGY010000001">
    <property type="protein sequence ID" value="MBE9464521.1"/>
    <property type="molecule type" value="Genomic_DNA"/>
</dbReference>
<dbReference type="PIRSF" id="PIRSF000525">
    <property type="entry name" value="SerC"/>
    <property type="match status" value="1"/>
</dbReference>
<evidence type="ECO:0000256" key="13">
    <source>
        <dbReference type="ARBA" id="ARBA00047630"/>
    </source>
</evidence>
<evidence type="ECO:0000256" key="4">
    <source>
        <dbReference type="ARBA" id="ARBA00013030"/>
    </source>
</evidence>
<comment type="caution">
    <text evidence="16">The sequence shown here is derived from an EMBL/GenBank/DDBJ whole genome shotgun (WGS) entry which is preliminary data.</text>
</comment>
<comment type="catalytic activity">
    <reaction evidence="14">
        <text>O-phospho-L-serine + 2-oxoglutarate = 3-phosphooxypyruvate + L-glutamate</text>
        <dbReference type="Rhea" id="RHEA:14329"/>
        <dbReference type="ChEBI" id="CHEBI:16810"/>
        <dbReference type="ChEBI" id="CHEBI:18110"/>
        <dbReference type="ChEBI" id="CHEBI:29985"/>
        <dbReference type="ChEBI" id="CHEBI:57524"/>
        <dbReference type="EC" id="2.6.1.52"/>
    </reaction>
</comment>
<comment type="catalytic activity">
    <reaction evidence="13">
        <text>4-(phosphooxy)-L-threonine + 2-oxoglutarate = (R)-3-hydroxy-2-oxo-4-phosphooxybutanoate + L-glutamate</text>
        <dbReference type="Rhea" id="RHEA:16573"/>
        <dbReference type="ChEBI" id="CHEBI:16810"/>
        <dbReference type="ChEBI" id="CHEBI:29985"/>
        <dbReference type="ChEBI" id="CHEBI:58452"/>
        <dbReference type="ChEBI" id="CHEBI:58538"/>
        <dbReference type="EC" id="2.6.1.52"/>
    </reaction>
</comment>
<evidence type="ECO:0000256" key="6">
    <source>
        <dbReference type="ARBA" id="ARBA00022576"/>
    </source>
</evidence>
<evidence type="ECO:0000256" key="11">
    <source>
        <dbReference type="ARBA" id="ARBA00023299"/>
    </source>
</evidence>
<evidence type="ECO:0000256" key="7">
    <source>
        <dbReference type="ARBA" id="ARBA00022605"/>
    </source>
</evidence>
<evidence type="ECO:0000256" key="8">
    <source>
        <dbReference type="ARBA" id="ARBA00022679"/>
    </source>
</evidence>
<comment type="pathway">
    <text evidence="2">Amino-acid biosynthesis; L-serine biosynthesis; L-serine from 3-phospho-D-glycerate: step 2/3.</text>
</comment>
<evidence type="ECO:0000256" key="2">
    <source>
        <dbReference type="ARBA" id="ARBA00005099"/>
    </source>
</evidence>
<dbReference type="SUPFAM" id="SSF53383">
    <property type="entry name" value="PLP-dependent transferases"/>
    <property type="match status" value="1"/>
</dbReference>
<evidence type="ECO:0000256" key="10">
    <source>
        <dbReference type="ARBA" id="ARBA00023096"/>
    </source>
</evidence>
<organism evidence="16 17">
    <name type="scientific">Dyadobacter subterraneus</name>
    <dbReference type="NCBI Taxonomy" id="2773304"/>
    <lineage>
        <taxon>Bacteria</taxon>
        <taxon>Pseudomonadati</taxon>
        <taxon>Bacteroidota</taxon>
        <taxon>Cytophagia</taxon>
        <taxon>Cytophagales</taxon>
        <taxon>Spirosomataceae</taxon>
        <taxon>Dyadobacter</taxon>
    </lineage>
</organism>
<reference evidence="17" key="1">
    <citation type="submission" date="2023-07" db="EMBL/GenBank/DDBJ databases">
        <title>Dyadobacter sp. nov 'subterranea' isolated from contaminted grondwater.</title>
        <authorList>
            <person name="Szabo I."/>
            <person name="Al-Omari J."/>
            <person name="Szerdahelyi S.G."/>
            <person name="Rado J."/>
        </authorList>
    </citation>
    <scope>NUCLEOTIDE SEQUENCE [LARGE SCALE GENOMIC DNA]</scope>
    <source>
        <strain evidence="17">UP-52</strain>
    </source>
</reference>
<dbReference type="InterPro" id="IPR015424">
    <property type="entry name" value="PyrdxlP-dep_Trfase"/>
</dbReference>
<dbReference type="Pfam" id="PF00266">
    <property type="entry name" value="Aminotran_5"/>
    <property type="match status" value="1"/>
</dbReference>
<keyword evidence="7" id="KW-0028">Amino-acid biosynthesis</keyword>
<evidence type="ECO:0000256" key="9">
    <source>
        <dbReference type="ARBA" id="ARBA00022898"/>
    </source>
</evidence>
<evidence type="ECO:0000256" key="5">
    <source>
        <dbReference type="ARBA" id="ARBA00022490"/>
    </source>
</evidence>
<comment type="similarity">
    <text evidence="3">Belongs to the class-V pyridoxal-phosphate-dependent aminotransferase family. SerC subfamily.</text>
</comment>
<evidence type="ECO:0000256" key="1">
    <source>
        <dbReference type="ARBA" id="ARBA00001933"/>
    </source>
</evidence>
<dbReference type="EC" id="2.6.1.52" evidence="4"/>
<dbReference type="Gene3D" id="3.40.640.10">
    <property type="entry name" value="Type I PLP-dependent aspartate aminotransferase-like (Major domain)"/>
    <property type="match status" value="1"/>
</dbReference>
<dbReference type="Proteomes" id="UP000634134">
    <property type="component" value="Unassembled WGS sequence"/>
</dbReference>
<name>A0ABR9WHZ8_9BACT</name>
<evidence type="ECO:0000256" key="14">
    <source>
        <dbReference type="ARBA" id="ARBA00049007"/>
    </source>
</evidence>
<dbReference type="InterPro" id="IPR015422">
    <property type="entry name" value="PyrdxlP-dep_Trfase_small"/>
</dbReference>
<dbReference type="InterPro" id="IPR015421">
    <property type="entry name" value="PyrdxlP-dep_Trfase_major"/>
</dbReference>
<accession>A0ABR9WHZ8</accession>